<comment type="caution">
    <text evidence="1">The sequence shown here is derived from an EMBL/GenBank/DDBJ whole genome shotgun (WGS) entry which is preliminary data.</text>
</comment>
<protein>
    <submittedName>
        <fullName evidence="1">Uncharacterized protein</fullName>
    </submittedName>
</protein>
<sequence>GRPASGRLARRRPGHALPPEILSKALTAHSGPLSILQAMDTNPSLDTRRLAR</sequence>
<feature type="non-terminal residue" evidence="1">
    <location>
        <position position="1"/>
    </location>
</feature>
<reference evidence="1" key="1">
    <citation type="journal article" date="2015" name="Nature">
        <title>Complex archaea that bridge the gap between prokaryotes and eukaryotes.</title>
        <authorList>
            <person name="Spang A."/>
            <person name="Saw J.H."/>
            <person name="Jorgensen S.L."/>
            <person name="Zaremba-Niedzwiedzka K."/>
            <person name="Martijn J."/>
            <person name="Lind A.E."/>
            <person name="van Eijk R."/>
            <person name="Schleper C."/>
            <person name="Guy L."/>
            <person name="Ettema T.J."/>
        </authorList>
    </citation>
    <scope>NUCLEOTIDE SEQUENCE</scope>
</reference>
<organism evidence="1">
    <name type="scientific">marine sediment metagenome</name>
    <dbReference type="NCBI Taxonomy" id="412755"/>
    <lineage>
        <taxon>unclassified sequences</taxon>
        <taxon>metagenomes</taxon>
        <taxon>ecological metagenomes</taxon>
    </lineage>
</organism>
<evidence type="ECO:0000313" key="1">
    <source>
        <dbReference type="EMBL" id="KKK54744.1"/>
    </source>
</evidence>
<dbReference type="AlphaFoldDB" id="A0A0F8YKP6"/>
<name>A0A0F8YKP6_9ZZZZ</name>
<dbReference type="EMBL" id="LAZR01065839">
    <property type="protein sequence ID" value="KKK54744.1"/>
    <property type="molecule type" value="Genomic_DNA"/>
</dbReference>
<proteinExistence type="predicted"/>
<accession>A0A0F8YKP6</accession>
<gene>
    <name evidence="1" type="ORF">LCGC14_3081600</name>
</gene>